<accession>A0A0J6YFX7</accession>
<reference evidence="3" key="1">
    <citation type="journal article" date="2010" name="Genome Res.">
        <title>Population genomic sequencing of Coccidioides fungi reveals recent hybridization and transposon control.</title>
        <authorList>
            <person name="Neafsey D.E."/>
            <person name="Barker B.M."/>
            <person name="Sharpton T.J."/>
            <person name="Stajich J.E."/>
            <person name="Park D.J."/>
            <person name="Whiston E."/>
            <person name="Hung C.-Y."/>
            <person name="McMahan C."/>
            <person name="White J."/>
            <person name="Sykes S."/>
            <person name="Heiman D."/>
            <person name="Young S."/>
            <person name="Zeng Q."/>
            <person name="Abouelleil A."/>
            <person name="Aftuck L."/>
            <person name="Bessette D."/>
            <person name="Brown A."/>
            <person name="FitzGerald M."/>
            <person name="Lui A."/>
            <person name="Macdonald J.P."/>
            <person name="Priest M."/>
            <person name="Orbach M.J."/>
            <person name="Galgiani J.N."/>
            <person name="Kirkland T.N."/>
            <person name="Cole G.T."/>
            <person name="Birren B.W."/>
            <person name="Henn M.R."/>
            <person name="Taylor J.W."/>
            <person name="Rounsley S.D."/>
        </authorList>
    </citation>
    <scope>NUCLEOTIDE SEQUENCE [LARGE SCALE GENOMIC DNA]</scope>
    <source>
        <strain evidence="3">RMSCC 2394</strain>
    </source>
</reference>
<name>A0A0J6YFX7_COCIT</name>
<feature type="region of interest" description="Disordered" evidence="1">
    <location>
        <begin position="41"/>
        <end position="70"/>
    </location>
</feature>
<evidence type="ECO:0000313" key="2">
    <source>
        <dbReference type="EMBL" id="KMP05873.1"/>
    </source>
</evidence>
<dbReference type="AlphaFoldDB" id="A0A0J6YFX7"/>
<gene>
    <name evidence="2" type="ORF">CIRG_05554</name>
</gene>
<evidence type="ECO:0000256" key="1">
    <source>
        <dbReference type="SAM" id="MobiDB-lite"/>
    </source>
</evidence>
<sequence>MPGFRSTEGGEPHRPLWLRGRKSRKSRVNWVRSVAHWLAREAEGSSGGENEGGRLFAGATGREDDKNGTRFSFTVSSIKGHQRRRRDEDAGSQWMSVCTSCVWT</sequence>
<organism evidence="2 3">
    <name type="scientific">Coccidioides immitis RMSCC 2394</name>
    <dbReference type="NCBI Taxonomy" id="404692"/>
    <lineage>
        <taxon>Eukaryota</taxon>
        <taxon>Fungi</taxon>
        <taxon>Dikarya</taxon>
        <taxon>Ascomycota</taxon>
        <taxon>Pezizomycotina</taxon>
        <taxon>Eurotiomycetes</taxon>
        <taxon>Eurotiomycetidae</taxon>
        <taxon>Onygenales</taxon>
        <taxon>Onygenaceae</taxon>
        <taxon>Coccidioides</taxon>
    </lineage>
</organism>
<proteinExistence type="predicted"/>
<dbReference type="EMBL" id="DS028096">
    <property type="protein sequence ID" value="KMP05873.1"/>
    <property type="molecule type" value="Genomic_DNA"/>
</dbReference>
<protein>
    <submittedName>
        <fullName evidence="2">Uncharacterized protein</fullName>
    </submittedName>
</protein>
<dbReference type="Proteomes" id="UP000054565">
    <property type="component" value="Unassembled WGS sequence"/>
</dbReference>
<evidence type="ECO:0000313" key="3">
    <source>
        <dbReference type="Proteomes" id="UP000054565"/>
    </source>
</evidence>